<gene>
    <name evidence="2" type="ORF">GSLYS_00017355001</name>
</gene>
<reference evidence="2 3" key="1">
    <citation type="submission" date="2024-04" db="EMBL/GenBank/DDBJ databases">
        <authorList>
            <consortium name="Genoscope - CEA"/>
            <person name="William W."/>
        </authorList>
    </citation>
    <scope>NUCLEOTIDE SEQUENCE [LARGE SCALE GENOMIC DNA]</scope>
</reference>
<accession>A0AAV2IBB8</accession>
<sequence>MDDSRNWRSDEGNDNNRKFDRYEGSRSSRRSRDDRNNRKSRDDDYDDSRSNRRARSRSGSPSERRRNRKREERESRKDSDDSDDGSYSYSNRIGMHDYDSRNSRRNDRSRSREEDVQHTGNERITGHDWRSKLTSIRDAHFNRSKQAPTMAQNQFKNDGSFLEMFKKKMAEQTTSSVTPNSLVLASSSIPFSAELSLPPLTTMPLDEPHTSSTANADQDLDGVPMPTHKSLPVPVSVGKRRLAKPLKTGIVLKKPQEPVEDEVSQEKLDAWARYLQEVQKYKSSNCMDEDNSRPLVK</sequence>
<feature type="compositionally biased region" description="Basic and acidic residues" evidence="1">
    <location>
        <begin position="94"/>
        <end position="131"/>
    </location>
</feature>
<dbReference type="Proteomes" id="UP001497497">
    <property type="component" value="Unassembled WGS sequence"/>
</dbReference>
<evidence type="ECO:0000256" key="1">
    <source>
        <dbReference type="SAM" id="MobiDB-lite"/>
    </source>
</evidence>
<dbReference type="PANTHER" id="PTHR34753:SF1">
    <property type="entry name" value="TELOMERASE RNA COMPONENT INTERACTING RNASE"/>
    <property type="match status" value="1"/>
</dbReference>
<dbReference type="PANTHER" id="PTHR34753">
    <property type="entry name" value="TELOMERASE RNA COMPONENT INTERACTING RNASE"/>
    <property type="match status" value="1"/>
</dbReference>
<dbReference type="EMBL" id="CAXITT010000579">
    <property type="protein sequence ID" value="CAL1543842.1"/>
    <property type="molecule type" value="Genomic_DNA"/>
</dbReference>
<organism evidence="2 3">
    <name type="scientific">Lymnaea stagnalis</name>
    <name type="common">Great pond snail</name>
    <name type="synonym">Helix stagnalis</name>
    <dbReference type="NCBI Taxonomy" id="6523"/>
    <lineage>
        <taxon>Eukaryota</taxon>
        <taxon>Metazoa</taxon>
        <taxon>Spiralia</taxon>
        <taxon>Lophotrochozoa</taxon>
        <taxon>Mollusca</taxon>
        <taxon>Gastropoda</taxon>
        <taxon>Heterobranchia</taxon>
        <taxon>Euthyneura</taxon>
        <taxon>Panpulmonata</taxon>
        <taxon>Hygrophila</taxon>
        <taxon>Lymnaeoidea</taxon>
        <taxon>Lymnaeidae</taxon>
        <taxon>Lymnaea</taxon>
    </lineage>
</organism>
<dbReference type="GO" id="GO:0008408">
    <property type="term" value="F:3'-5' exonuclease activity"/>
    <property type="evidence" value="ECO:0007669"/>
    <property type="project" value="InterPro"/>
</dbReference>
<feature type="compositionally biased region" description="Basic and acidic residues" evidence="1">
    <location>
        <begin position="1"/>
        <end position="50"/>
    </location>
</feature>
<proteinExistence type="predicted"/>
<evidence type="ECO:0000313" key="3">
    <source>
        <dbReference type="Proteomes" id="UP001497497"/>
    </source>
</evidence>
<comment type="caution">
    <text evidence="2">The sequence shown here is derived from an EMBL/GenBank/DDBJ whole genome shotgun (WGS) entry which is preliminary data.</text>
</comment>
<evidence type="ECO:0000313" key="2">
    <source>
        <dbReference type="EMBL" id="CAL1543842.1"/>
    </source>
</evidence>
<name>A0AAV2IBB8_LYMST</name>
<feature type="region of interest" description="Disordered" evidence="1">
    <location>
        <begin position="1"/>
        <end position="131"/>
    </location>
</feature>
<dbReference type="InterPro" id="IPR038838">
    <property type="entry name" value="TRIR"/>
</dbReference>
<keyword evidence="3" id="KW-1185">Reference proteome</keyword>
<dbReference type="AlphaFoldDB" id="A0AAV2IBB8"/>
<feature type="compositionally biased region" description="Basic and acidic residues" evidence="1">
    <location>
        <begin position="69"/>
        <end position="79"/>
    </location>
</feature>
<dbReference type="GO" id="GO:0008409">
    <property type="term" value="F:5'-3' exonuclease activity"/>
    <property type="evidence" value="ECO:0007669"/>
    <property type="project" value="InterPro"/>
</dbReference>
<protein>
    <submittedName>
        <fullName evidence="2">Uncharacterized protein</fullName>
    </submittedName>
</protein>